<name>A0A452XMZ5_AEGTS</name>
<reference evidence="1" key="4">
    <citation type="submission" date="2019-03" db="UniProtKB">
        <authorList>
            <consortium name="EnsemblPlants"/>
        </authorList>
    </citation>
    <scope>IDENTIFICATION</scope>
</reference>
<dbReference type="Proteomes" id="UP000015105">
    <property type="component" value="Chromosome 1D"/>
</dbReference>
<organism evidence="1 2">
    <name type="scientific">Aegilops tauschii subsp. strangulata</name>
    <name type="common">Goatgrass</name>
    <dbReference type="NCBI Taxonomy" id="200361"/>
    <lineage>
        <taxon>Eukaryota</taxon>
        <taxon>Viridiplantae</taxon>
        <taxon>Streptophyta</taxon>
        <taxon>Embryophyta</taxon>
        <taxon>Tracheophyta</taxon>
        <taxon>Spermatophyta</taxon>
        <taxon>Magnoliopsida</taxon>
        <taxon>Liliopsida</taxon>
        <taxon>Poales</taxon>
        <taxon>Poaceae</taxon>
        <taxon>BOP clade</taxon>
        <taxon>Pooideae</taxon>
        <taxon>Triticodae</taxon>
        <taxon>Triticeae</taxon>
        <taxon>Triticinae</taxon>
        <taxon>Aegilops</taxon>
    </lineage>
</organism>
<evidence type="ECO:0000313" key="1">
    <source>
        <dbReference type="EnsemblPlants" id="AET1Gv20070900.2"/>
    </source>
</evidence>
<proteinExistence type="predicted"/>
<dbReference type="EnsemblPlants" id="AET1Gv20070900.2">
    <property type="protein sequence ID" value="AET1Gv20070900.2"/>
    <property type="gene ID" value="AET1Gv20070900"/>
</dbReference>
<reference evidence="1" key="3">
    <citation type="journal article" date="2017" name="Nature">
        <title>Genome sequence of the progenitor of the wheat D genome Aegilops tauschii.</title>
        <authorList>
            <person name="Luo M.C."/>
            <person name="Gu Y.Q."/>
            <person name="Puiu D."/>
            <person name="Wang H."/>
            <person name="Twardziok S.O."/>
            <person name="Deal K.R."/>
            <person name="Huo N."/>
            <person name="Zhu T."/>
            <person name="Wang L."/>
            <person name="Wang Y."/>
            <person name="McGuire P.E."/>
            <person name="Liu S."/>
            <person name="Long H."/>
            <person name="Ramasamy R.K."/>
            <person name="Rodriguez J.C."/>
            <person name="Van S.L."/>
            <person name="Yuan L."/>
            <person name="Wang Z."/>
            <person name="Xia Z."/>
            <person name="Xiao L."/>
            <person name="Anderson O.D."/>
            <person name="Ouyang S."/>
            <person name="Liang Y."/>
            <person name="Zimin A.V."/>
            <person name="Pertea G."/>
            <person name="Qi P."/>
            <person name="Bennetzen J.L."/>
            <person name="Dai X."/>
            <person name="Dawson M.W."/>
            <person name="Muller H.G."/>
            <person name="Kugler K."/>
            <person name="Rivarola-Duarte L."/>
            <person name="Spannagl M."/>
            <person name="Mayer K.F.X."/>
            <person name="Lu F.H."/>
            <person name="Bevan M.W."/>
            <person name="Leroy P."/>
            <person name="Li P."/>
            <person name="You F.M."/>
            <person name="Sun Q."/>
            <person name="Liu Z."/>
            <person name="Lyons E."/>
            <person name="Wicker T."/>
            <person name="Salzberg S.L."/>
            <person name="Devos K.M."/>
            <person name="Dvorak J."/>
        </authorList>
    </citation>
    <scope>NUCLEOTIDE SEQUENCE [LARGE SCALE GENOMIC DNA]</scope>
    <source>
        <strain evidence="1">cv. AL8/78</strain>
    </source>
</reference>
<evidence type="ECO:0000313" key="2">
    <source>
        <dbReference type="Proteomes" id="UP000015105"/>
    </source>
</evidence>
<sequence>REDISKQRTLRAFYSDVVRLQDLKRKFLHCSSSMDPGQSASFLVKLLKTSGHQYLFLIQHMMPGRYNMCWHQKHRTLNIHGKTVGWILPSAVLSNFKYSKVLGKSCMTR</sequence>
<protein>
    <submittedName>
        <fullName evidence="1">Uncharacterized protein</fullName>
    </submittedName>
</protein>
<reference evidence="2" key="1">
    <citation type="journal article" date="2014" name="Science">
        <title>Ancient hybridizations among the ancestral genomes of bread wheat.</title>
        <authorList>
            <consortium name="International Wheat Genome Sequencing Consortium,"/>
            <person name="Marcussen T."/>
            <person name="Sandve S.R."/>
            <person name="Heier L."/>
            <person name="Spannagl M."/>
            <person name="Pfeifer M."/>
            <person name="Jakobsen K.S."/>
            <person name="Wulff B.B."/>
            <person name="Steuernagel B."/>
            <person name="Mayer K.F."/>
            <person name="Olsen O.A."/>
        </authorList>
    </citation>
    <scope>NUCLEOTIDE SEQUENCE [LARGE SCALE GENOMIC DNA]</scope>
    <source>
        <strain evidence="2">cv. AL8/78</strain>
    </source>
</reference>
<keyword evidence="2" id="KW-1185">Reference proteome</keyword>
<reference evidence="1" key="5">
    <citation type="journal article" date="2021" name="G3 (Bethesda)">
        <title>Aegilops tauschii genome assembly Aet v5.0 features greater sequence contiguity and improved annotation.</title>
        <authorList>
            <person name="Wang L."/>
            <person name="Zhu T."/>
            <person name="Rodriguez J.C."/>
            <person name="Deal K.R."/>
            <person name="Dubcovsky J."/>
            <person name="McGuire P.E."/>
            <person name="Lux T."/>
            <person name="Spannagl M."/>
            <person name="Mayer K.F.X."/>
            <person name="Baldrich P."/>
            <person name="Meyers B.C."/>
            <person name="Huo N."/>
            <person name="Gu Y.Q."/>
            <person name="Zhou H."/>
            <person name="Devos K.M."/>
            <person name="Bennetzen J.L."/>
            <person name="Unver T."/>
            <person name="Budak H."/>
            <person name="Gulick P.J."/>
            <person name="Galiba G."/>
            <person name="Kalapos B."/>
            <person name="Nelson D.R."/>
            <person name="Li P."/>
            <person name="You F.M."/>
            <person name="Luo M.C."/>
            <person name="Dvorak J."/>
        </authorList>
    </citation>
    <scope>NUCLEOTIDE SEQUENCE [LARGE SCALE GENOMIC DNA]</scope>
    <source>
        <strain evidence="1">cv. AL8/78</strain>
    </source>
</reference>
<accession>A0A452XMZ5</accession>
<dbReference type="AlphaFoldDB" id="A0A452XMZ5"/>
<reference evidence="2" key="2">
    <citation type="journal article" date="2017" name="Nat. Plants">
        <title>The Aegilops tauschii genome reveals multiple impacts of transposons.</title>
        <authorList>
            <person name="Zhao G."/>
            <person name="Zou C."/>
            <person name="Li K."/>
            <person name="Wang K."/>
            <person name="Li T."/>
            <person name="Gao L."/>
            <person name="Zhang X."/>
            <person name="Wang H."/>
            <person name="Yang Z."/>
            <person name="Liu X."/>
            <person name="Jiang W."/>
            <person name="Mao L."/>
            <person name="Kong X."/>
            <person name="Jiao Y."/>
            <person name="Jia J."/>
        </authorList>
    </citation>
    <scope>NUCLEOTIDE SEQUENCE [LARGE SCALE GENOMIC DNA]</scope>
    <source>
        <strain evidence="2">cv. AL8/78</strain>
    </source>
</reference>
<dbReference type="Gramene" id="AET1Gv20070900.2">
    <property type="protein sequence ID" value="AET1Gv20070900.2"/>
    <property type="gene ID" value="AET1Gv20070900"/>
</dbReference>